<name>A0AAX0S2T0_9BACI</name>
<dbReference type="PANTHER" id="PTHR22683">
    <property type="entry name" value="SPORULATION PROTEIN RELATED"/>
    <property type="match status" value="1"/>
</dbReference>
<gene>
    <name evidence="5" type="ORF">CN689_14335</name>
</gene>
<dbReference type="AlphaFoldDB" id="A0AAX0S2T0"/>
<evidence type="ECO:0000256" key="2">
    <source>
        <dbReference type="ARBA" id="ARBA00022840"/>
    </source>
</evidence>
<keyword evidence="1 3" id="KW-0547">Nucleotide-binding</keyword>
<reference evidence="5 6" key="1">
    <citation type="submission" date="2017-09" db="EMBL/GenBank/DDBJ databases">
        <title>Large-scale bioinformatics analysis of Bacillus genomes uncovers conserved roles of natural products in bacterial physiology.</title>
        <authorList>
            <consortium name="Agbiome Team Llc"/>
            <person name="Bleich R.M."/>
            <person name="Kirk G.J."/>
            <person name="Santa Maria K.C."/>
            <person name="Allen S.E."/>
            <person name="Farag S."/>
            <person name="Shank E.A."/>
            <person name="Bowers A."/>
        </authorList>
    </citation>
    <scope>NUCLEOTIDE SEQUENCE [LARGE SCALE GENOMIC DNA]</scope>
    <source>
        <strain evidence="5 6">AFS003229</strain>
    </source>
</reference>
<dbReference type="EMBL" id="NUEQ01000025">
    <property type="protein sequence ID" value="PEJ32303.1"/>
    <property type="molecule type" value="Genomic_DNA"/>
</dbReference>
<dbReference type="Pfam" id="PF01580">
    <property type="entry name" value="FtsK_SpoIIIE"/>
    <property type="match status" value="1"/>
</dbReference>
<protein>
    <recommendedName>
        <fullName evidence="4">FtsK domain-containing protein</fullName>
    </recommendedName>
</protein>
<proteinExistence type="predicted"/>
<dbReference type="PANTHER" id="PTHR22683:SF1">
    <property type="entry name" value="TYPE VII SECRETION SYSTEM PROTEIN ESSC"/>
    <property type="match status" value="1"/>
</dbReference>
<dbReference type="PROSITE" id="PS50901">
    <property type="entry name" value="FTSK"/>
    <property type="match status" value="1"/>
</dbReference>
<organism evidence="5 6">
    <name type="scientific">Peribacillus butanolivorans</name>
    <dbReference type="NCBI Taxonomy" id="421767"/>
    <lineage>
        <taxon>Bacteria</taxon>
        <taxon>Bacillati</taxon>
        <taxon>Bacillota</taxon>
        <taxon>Bacilli</taxon>
        <taxon>Bacillales</taxon>
        <taxon>Bacillaceae</taxon>
        <taxon>Peribacillus</taxon>
    </lineage>
</organism>
<evidence type="ECO:0000256" key="1">
    <source>
        <dbReference type="ARBA" id="ARBA00022741"/>
    </source>
</evidence>
<sequence length="386" mass="43853">MMDKWRAKMKLRGSLMRAFKLGGIHKQTTTQSKTYTRFPKIHDVHIDEVNEAVRFTFTLPDGANPDLVLKQEWVFKQCFGNNIEIDGKVKKFILWCYANDLKTNIPYEFKKIQPYCKDKIIPIMCGVDRSGKMNVKDMAEEHHMLLTGTTGSGKSSLIRGILTSLILHKSPDEVQFLLGDLKFSEFGIYKRLPNVMGVFMDAKSLLPPLQIIEKEMVRRGKLLDKMDVESIYELKDKPPTIVVCIDEVILLKDKPKIMKIIESISCIGRSNGVYLMLSMQRGDAKSLGGQLKNNLTFRISGKQSDETNAKISGLKQSVDLDTAGRMILSTQGKERVIQVPYMDKKTAKGLLDPLKLKQEKQELEDVADRKVNEFSLDEVFDSEPKG</sequence>
<feature type="domain" description="FtsK" evidence="4">
    <location>
        <begin position="130"/>
        <end position="310"/>
    </location>
</feature>
<dbReference type="GO" id="GO:0003677">
    <property type="term" value="F:DNA binding"/>
    <property type="evidence" value="ECO:0007669"/>
    <property type="project" value="InterPro"/>
</dbReference>
<accession>A0AAX0S2T0</accession>
<evidence type="ECO:0000313" key="6">
    <source>
        <dbReference type="Proteomes" id="UP000220106"/>
    </source>
</evidence>
<dbReference type="InterPro" id="IPR050206">
    <property type="entry name" value="FtsK/SpoIIIE/SftA"/>
</dbReference>
<comment type="caution">
    <text evidence="5">The sequence shown here is derived from an EMBL/GenBank/DDBJ whole genome shotgun (WGS) entry which is preliminary data.</text>
</comment>
<dbReference type="SUPFAM" id="SSF52540">
    <property type="entry name" value="P-loop containing nucleoside triphosphate hydrolases"/>
    <property type="match status" value="1"/>
</dbReference>
<feature type="binding site" evidence="3">
    <location>
        <begin position="148"/>
        <end position="155"/>
    </location>
    <ligand>
        <name>ATP</name>
        <dbReference type="ChEBI" id="CHEBI:30616"/>
    </ligand>
</feature>
<evidence type="ECO:0000313" key="5">
    <source>
        <dbReference type="EMBL" id="PEJ32303.1"/>
    </source>
</evidence>
<dbReference type="Proteomes" id="UP000220106">
    <property type="component" value="Unassembled WGS sequence"/>
</dbReference>
<dbReference type="Gene3D" id="3.40.50.300">
    <property type="entry name" value="P-loop containing nucleotide triphosphate hydrolases"/>
    <property type="match status" value="1"/>
</dbReference>
<dbReference type="InterPro" id="IPR002543">
    <property type="entry name" value="FtsK_dom"/>
</dbReference>
<dbReference type="InterPro" id="IPR027417">
    <property type="entry name" value="P-loop_NTPase"/>
</dbReference>
<dbReference type="GO" id="GO:0005524">
    <property type="term" value="F:ATP binding"/>
    <property type="evidence" value="ECO:0007669"/>
    <property type="project" value="UniProtKB-UniRule"/>
</dbReference>
<evidence type="ECO:0000259" key="4">
    <source>
        <dbReference type="PROSITE" id="PS50901"/>
    </source>
</evidence>
<evidence type="ECO:0000256" key="3">
    <source>
        <dbReference type="PROSITE-ProRule" id="PRU00289"/>
    </source>
</evidence>
<keyword evidence="2 3" id="KW-0067">ATP-binding</keyword>